<keyword evidence="3" id="KW-1185">Reference proteome</keyword>
<dbReference type="PANTHER" id="PTHR46601">
    <property type="entry name" value="ULP_PROTEASE DOMAIN-CONTAINING PROTEIN"/>
    <property type="match status" value="1"/>
</dbReference>
<gene>
    <name evidence="2" type="ORF">ACJMK2_032456</name>
</gene>
<name>A0ABD3X1S3_SINWO</name>
<dbReference type="Proteomes" id="UP001634394">
    <property type="component" value="Unassembled WGS sequence"/>
</dbReference>
<evidence type="ECO:0000256" key="1">
    <source>
        <dbReference type="SAM" id="MobiDB-lite"/>
    </source>
</evidence>
<evidence type="ECO:0000313" key="2">
    <source>
        <dbReference type="EMBL" id="KAL3880194.1"/>
    </source>
</evidence>
<dbReference type="PANTHER" id="PTHR46601:SF1">
    <property type="entry name" value="ADF-H DOMAIN-CONTAINING PROTEIN"/>
    <property type="match status" value="1"/>
</dbReference>
<evidence type="ECO:0000313" key="3">
    <source>
        <dbReference type="Proteomes" id="UP001634394"/>
    </source>
</evidence>
<reference evidence="2 3" key="1">
    <citation type="submission" date="2024-11" db="EMBL/GenBank/DDBJ databases">
        <title>Chromosome-level genome assembly of the freshwater bivalve Anodonta woodiana.</title>
        <authorList>
            <person name="Chen X."/>
        </authorList>
    </citation>
    <scope>NUCLEOTIDE SEQUENCE [LARGE SCALE GENOMIC DNA]</scope>
    <source>
        <strain evidence="2">MN2024</strain>
        <tissue evidence="2">Gills</tissue>
    </source>
</reference>
<dbReference type="AlphaFoldDB" id="A0ABD3X1S3"/>
<dbReference type="EMBL" id="JBJQND010000004">
    <property type="protein sequence ID" value="KAL3880194.1"/>
    <property type="molecule type" value="Genomic_DNA"/>
</dbReference>
<organism evidence="2 3">
    <name type="scientific">Sinanodonta woodiana</name>
    <name type="common">Chinese pond mussel</name>
    <name type="synonym">Anodonta woodiana</name>
    <dbReference type="NCBI Taxonomy" id="1069815"/>
    <lineage>
        <taxon>Eukaryota</taxon>
        <taxon>Metazoa</taxon>
        <taxon>Spiralia</taxon>
        <taxon>Lophotrochozoa</taxon>
        <taxon>Mollusca</taxon>
        <taxon>Bivalvia</taxon>
        <taxon>Autobranchia</taxon>
        <taxon>Heteroconchia</taxon>
        <taxon>Palaeoheterodonta</taxon>
        <taxon>Unionida</taxon>
        <taxon>Unionoidea</taxon>
        <taxon>Unionidae</taxon>
        <taxon>Unioninae</taxon>
        <taxon>Sinanodonta</taxon>
    </lineage>
</organism>
<feature type="region of interest" description="Disordered" evidence="1">
    <location>
        <begin position="271"/>
        <end position="291"/>
    </location>
</feature>
<proteinExistence type="predicted"/>
<comment type="caution">
    <text evidence="2">The sequence shown here is derived from an EMBL/GenBank/DDBJ whole genome shotgun (WGS) entry which is preliminary data.</text>
</comment>
<protein>
    <submittedName>
        <fullName evidence="2">Uncharacterized protein</fullName>
    </submittedName>
</protein>
<sequence>MYTGAVVKWKKWALVKENKSDCTGMNKTVFLSELEEELHTFSCHLTNVDWQHKAFANLKENLPENWLLLWTHWARQQVTIHPVIAYYRSLQHHDTITESLIFISDDLQHDIHAVQHYQMIAVNELQCRGLKFTKKGKTSFVDASYGEEDIGISMEKHFLGSRHGKGPCDAEIGVIKIAEEMFNFCTRRLTWPESAENHSHNRRKFFFVPQRTINRHRPDRTGPEIKTVVGIGTLHCRSCFCQACTSEEGLCANAAFCGDWRVAHLKKKTARPQQNVSTTASANEEYPNTNASPVPASITAASFSEAVTDVFQANSIRAGHYHICFPVQQGRKTIRKEYGAIVLQVQKDDIEVRYLCQKDGKCYFPDTEDDAWVMHADIVGHLDIAQMASRVFH</sequence>
<accession>A0ABD3X1S3</accession>